<dbReference type="PANTHER" id="PTHR18934:SF118">
    <property type="entry name" value="ATP-DEPENDENT RNA HELICASE DHX33"/>
    <property type="match status" value="1"/>
</dbReference>
<keyword evidence="14" id="KW-1185">Reference proteome</keyword>
<protein>
    <recommendedName>
        <fullName evidence="3">RNA helicase</fullName>
        <ecNumber evidence="3">3.6.4.13</ecNumber>
    </recommendedName>
    <alternativeName>
        <fullName evidence="11">DEAH box protein 33</fullName>
    </alternativeName>
</protein>
<dbReference type="CTD" id="56919"/>
<comment type="function">
    <text evidence="10">Implicated in nucleolar organization, ribosome biogenesis, protein synthesis and cytoplasmic dsRNA sensing. Stimulates RNA polymerase I transcription of the 47S precursor rRNA. Associates with ribosomal DNA (rDNA) loci where it is involved in POLR1A recruitment. In the cytoplasm, promotes elongation-competent 80S ribosome assembly at the late stage of mRNA translation initiation. Senses cytosolic dsRNA mediating NLRP3 inflammasome formation in macrophages and type I interferon production in myeloid dendritic cells. Required for NLRP3 activation induced by viral dsRNA and bacterial RNA. In dendritic cells, required for induction of type I interferon production induced by cytoplasmic dsRNA via the activation of MAPK and NF-kappa-B signaling pathways.</text>
</comment>
<dbReference type="GO" id="GO:0003724">
    <property type="term" value="F:RNA helicase activity"/>
    <property type="evidence" value="ECO:0007669"/>
    <property type="project" value="UniProtKB-EC"/>
</dbReference>
<sequence length="605" mass="67468">MPNDHDHPPAKKFKPGSVFFRNDKNKPGMLLPRKGNATTPIEVQRKQLPIYQAKPQLMNQLRQLHNAILIGETGSGKTTQIPQYLYEAGIGRQGLIAITQPRRVAAISLAGRVAEEKRTQLGKLVIVMSATMDVDLFSEYFNKSPVLYLEGRQHPIQIYYTKHPQSDYLQAALVTIFQIHQEAPPSHDILVFMTGQEEIEALARTCRDIAKHLPDGCGPMVVIPLYASLPPAQQLRCFQPAPKGCRKVILSTNIAETSVTISGIKFVIDSGMVKAKRFSPDSGLEVLAVQRVSKAQAWQRAGRAGREESGSCYRLYTENEFDSLIPMTVPEIQRCNLSSVMLQLMALGVPDVMNFDFMSKPSPEAVRSAVNHLELLGAVERKEGHVFLTALGKKMASFPLEPRYSKTILLSPDYSCSDEILSIVSLLSVDTVLFNPPAKREEVLAARKKFSSSEGDHITLLNIYRAFKKVTGNKEWCRENFVNSRNMGLVKDVQAQLRDICLKLNMKLGSCGAEMGNVRRCIARGMFVNAAELQPDGSYLALDTHQPVSIHPSSVLFQGKPAYVVFNELLHTSRCYMRDLCLVDADWLLEAAPEYFGRKLHPSKS</sequence>
<evidence type="ECO:0000256" key="2">
    <source>
        <dbReference type="ARBA" id="ARBA00008792"/>
    </source>
</evidence>
<dbReference type="PROSITE" id="PS51194">
    <property type="entry name" value="HELICASE_CTER"/>
    <property type="match status" value="1"/>
</dbReference>
<evidence type="ECO:0000256" key="3">
    <source>
        <dbReference type="ARBA" id="ARBA00012552"/>
    </source>
</evidence>
<evidence type="ECO:0000313" key="15">
    <source>
        <dbReference type="RefSeq" id="XP_034060115.1"/>
    </source>
</evidence>
<keyword evidence="7" id="KW-0067">ATP-binding</keyword>
<evidence type="ECO:0000256" key="8">
    <source>
        <dbReference type="ARBA" id="ARBA00023233"/>
    </source>
</evidence>
<dbReference type="Pfam" id="PF07717">
    <property type="entry name" value="OB_NTP_bind"/>
    <property type="match status" value="1"/>
</dbReference>
<evidence type="ECO:0000259" key="13">
    <source>
        <dbReference type="PROSITE" id="PS51194"/>
    </source>
</evidence>
<accession>A0A6P8TPV0</accession>
<evidence type="ECO:0000256" key="1">
    <source>
        <dbReference type="ARBA" id="ARBA00004110"/>
    </source>
</evidence>
<reference evidence="15" key="1">
    <citation type="submission" date="2025-08" db="UniProtKB">
        <authorList>
            <consortium name="RefSeq"/>
        </authorList>
    </citation>
    <scope>IDENTIFICATION</scope>
</reference>
<dbReference type="GO" id="GO:0003725">
    <property type="term" value="F:double-stranded RNA binding"/>
    <property type="evidence" value="ECO:0007669"/>
    <property type="project" value="TreeGrafter"/>
</dbReference>
<keyword evidence="8" id="KW-1271">Inflammasome</keyword>
<comment type="catalytic activity">
    <reaction evidence="9">
        <text>ATP + H2O = ADP + phosphate + H(+)</text>
        <dbReference type="Rhea" id="RHEA:13065"/>
        <dbReference type="ChEBI" id="CHEBI:15377"/>
        <dbReference type="ChEBI" id="CHEBI:15378"/>
        <dbReference type="ChEBI" id="CHEBI:30616"/>
        <dbReference type="ChEBI" id="CHEBI:43474"/>
        <dbReference type="ChEBI" id="CHEBI:456216"/>
        <dbReference type="EC" id="3.6.4.13"/>
    </reaction>
</comment>
<dbReference type="GO" id="GO:0005524">
    <property type="term" value="F:ATP binding"/>
    <property type="evidence" value="ECO:0007669"/>
    <property type="project" value="UniProtKB-KW"/>
</dbReference>
<keyword evidence="6 15" id="KW-0347">Helicase</keyword>
<dbReference type="EC" id="3.6.4.13" evidence="3"/>
<dbReference type="SUPFAM" id="SSF52540">
    <property type="entry name" value="P-loop containing nucleoside triphosphate hydrolases"/>
    <property type="match status" value="1"/>
</dbReference>
<dbReference type="Gene3D" id="3.40.50.300">
    <property type="entry name" value="P-loop containing nucleotide triphosphate hydrolases"/>
    <property type="match status" value="3"/>
</dbReference>
<dbReference type="Gene3D" id="1.20.120.1080">
    <property type="match status" value="1"/>
</dbReference>
<dbReference type="InterPro" id="IPR027417">
    <property type="entry name" value="P-loop_NTPase"/>
</dbReference>
<comment type="similarity">
    <text evidence="2">Belongs to the DEAD box helicase family. DEAH subfamily.</text>
</comment>
<dbReference type="GO" id="GO:0000182">
    <property type="term" value="F:rDNA binding"/>
    <property type="evidence" value="ECO:0007669"/>
    <property type="project" value="UniProtKB-ARBA"/>
</dbReference>
<dbReference type="GO" id="GO:0045943">
    <property type="term" value="P:positive regulation of transcription by RNA polymerase I"/>
    <property type="evidence" value="ECO:0007669"/>
    <property type="project" value="UniProtKB-ARBA"/>
</dbReference>
<keyword evidence="4" id="KW-0547">Nucleotide-binding</keyword>
<dbReference type="InterPro" id="IPR011709">
    <property type="entry name" value="DEAD-box_helicase_OB_fold"/>
</dbReference>
<dbReference type="Pfam" id="PF00271">
    <property type="entry name" value="Helicase_C"/>
    <property type="match status" value="1"/>
</dbReference>
<dbReference type="PANTHER" id="PTHR18934">
    <property type="entry name" value="ATP-DEPENDENT RNA HELICASE"/>
    <property type="match status" value="1"/>
</dbReference>
<dbReference type="InterPro" id="IPR007502">
    <property type="entry name" value="Helicase-assoc_dom"/>
</dbReference>
<keyword evidence="5" id="KW-0378">Hydrolase</keyword>
<dbReference type="AlphaFoldDB" id="A0A6P8TPV0"/>
<dbReference type="GeneID" id="117538487"/>
<evidence type="ECO:0000256" key="11">
    <source>
        <dbReference type="ARBA" id="ARBA00083359"/>
    </source>
</evidence>
<evidence type="ECO:0000313" key="14">
    <source>
        <dbReference type="Proteomes" id="UP000515161"/>
    </source>
</evidence>
<organism evidence="14 15">
    <name type="scientific">Gymnodraco acuticeps</name>
    <name type="common">Antarctic dragonfish</name>
    <dbReference type="NCBI Taxonomy" id="8218"/>
    <lineage>
        <taxon>Eukaryota</taxon>
        <taxon>Metazoa</taxon>
        <taxon>Chordata</taxon>
        <taxon>Craniata</taxon>
        <taxon>Vertebrata</taxon>
        <taxon>Euteleostomi</taxon>
        <taxon>Actinopterygii</taxon>
        <taxon>Neopterygii</taxon>
        <taxon>Teleostei</taxon>
        <taxon>Neoteleostei</taxon>
        <taxon>Acanthomorphata</taxon>
        <taxon>Eupercaria</taxon>
        <taxon>Perciformes</taxon>
        <taxon>Notothenioidei</taxon>
        <taxon>Bathydraconidae</taxon>
        <taxon>Gymnodraco</taxon>
    </lineage>
</organism>
<evidence type="ECO:0000256" key="9">
    <source>
        <dbReference type="ARBA" id="ARBA00047984"/>
    </source>
</evidence>
<dbReference type="RefSeq" id="XP_034060115.1">
    <property type="nucleotide sequence ID" value="XM_034204224.1"/>
</dbReference>
<dbReference type="GO" id="GO:0016787">
    <property type="term" value="F:hydrolase activity"/>
    <property type="evidence" value="ECO:0007669"/>
    <property type="project" value="UniProtKB-KW"/>
</dbReference>
<keyword evidence="8" id="KW-0963">Cytoplasm</keyword>
<dbReference type="GO" id="GO:0061702">
    <property type="term" value="C:canonical inflammasome complex"/>
    <property type="evidence" value="ECO:0007669"/>
    <property type="project" value="UniProtKB-SubCell"/>
</dbReference>
<evidence type="ECO:0000256" key="7">
    <source>
        <dbReference type="ARBA" id="ARBA00022840"/>
    </source>
</evidence>
<dbReference type="FunFam" id="3.40.50.300:FF:000145">
    <property type="entry name" value="probable ATP-dependent RNA helicase DHX40"/>
    <property type="match status" value="1"/>
</dbReference>
<dbReference type="GO" id="GO:0005730">
    <property type="term" value="C:nucleolus"/>
    <property type="evidence" value="ECO:0007669"/>
    <property type="project" value="UniProtKB-ARBA"/>
</dbReference>
<dbReference type="Pfam" id="PF21010">
    <property type="entry name" value="HA2_C"/>
    <property type="match status" value="1"/>
</dbReference>
<feature type="domain" description="Helicase C-terminal" evidence="13">
    <location>
        <begin position="168"/>
        <end position="348"/>
    </location>
</feature>
<dbReference type="CDD" id="cd18791">
    <property type="entry name" value="SF2_C_RHA"/>
    <property type="match status" value="1"/>
</dbReference>
<name>A0A6P8TPV0_GYMAC</name>
<evidence type="ECO:0000256" key="4">
    <source>
        <dbReference type="ARBA" id="ARBA00022741"/>
    </source>
</evidence>
<dbReference type="Proteomes" id="UP000515161">
    <property type="component" value="Unplaced"/>
</dbReference>
<dbReference type="InterPro" id="IPR001650">
    <property type="entry name" value="Helicase_C-like"/>
</dbReference>
<comment type="subcellular location">
    <subcellularLocation>
        <location evidence="1">Inflammasome</location>
    </subcellularLocation>
</comment>
<evidence type="ECO:0000256" key="12">
    <source>
        <dbReference type="SAM" id="MobiDB-lite"/>
    </source>
</evidence>
<feature type="region of interest" description="Disordered" evidence="12">
    <location>
        <begin position="1"/>
        <end position="37"/>
    </location>
</feature>
<gene>
    <name evidence="15" type="primary">dhx33</name>
</gene>
<proteinExistence type="inferred from homology"/>
<evidence type="ECO:0000256" key="10">
    <source>
        <dbReference type="ARBA" id="ARBA00056853"/>
    </source>
</evidence>
<evidence type="ECO:0000256" key="5">
    <source>
        <dbReference type="ARBA" id="ARBA00022801"/>
    </source>
</evidence>
<dbReference type="SMART" id="SM00847">
    <property type="entry name" value="HA2"/>
    <property type="match status" value="1"/>
</dbReference>
<evidence type="ECO:0000256" key="6">
    <source>
        <dbReference type="ARBA" id="ARBA00022806"/>
    </source>
</evidence>
<dbReference type="FunFam" id="1.20.120.1080:FF:000037">
    <property type="entry name" value="ATP-dependent RNA helicase DHX33"/>
    <property type="match status" value="1"/>
</dbReference>
<dbReference type="SMART" id="SM00490">
    <property type="entry name" value="HELICc"/>
    <property type="match status" value="1"/>
</dbReference>